<dbReference type="InterPro" id="IPR052019">
    <property type="entry name" value="F420H2_bilvrd_red/Heme_oxyg"/>
</dbReference>
<dbReference type="EMBL" id="CAACYE010000005">
    <property type="protein sequence ID" value="VFA84931.1"/>
    <property type="molecule type" value="Genomic_DNA"/>
</dbReference>
<dbReference type="OMA" id="VWAKERD"/>
<gene>
    <name evidence="3" type="ORF">NCTC1935_02765</name>
</gene>
<dbReference type="PANTHER" id="PTHR35176">
    <property type="entry name" value="HEME OXYGENASE HI_0854-RELATED"/>
    <property type="match status" value="1"/>
</dbReference>
<dbReference type="Gene3D" id="2.30.110.10">
    <property type="entry name" value="Electron Transport, Fmn-binding Protein, Chain A"/>
    <property type="match status" value="1"/>
</dbReference>
<dbReference type="GO" id="GO:0070967">
    <property type="term" value="F:coenzyme F420 binding"/>
    <property type="evidence" value="ECO:0007669"/>
    <property type="project" value="TreeGrafter"/>
</dbReference>
<protein>
    <submittedName>
        <fullName evidence="3">PPOX class probable F420-dependent enzyme</fullName>
    </submittedName>
</protein>
<dbReference type="RefSeq" id="WP_011210609.1">
    <property type="nucleotide sequence ID" value="NZ_CAACYE020000001.1"/>
</dbReference>
<organism evidence="3">
    <name type="scientific">Nocardia farcinica</name>
    <dbReference type="NCBI Taxonomy" id="37329"/>
    <lineage>
        <taxon>Bacteria</taxon>
        <taxon>Bacillati</taxon>
        <taxon>Actinomycetota</taxon>
        <taxon>Actinomycetes</taxon>
        <taxon>Mycobacteriales</taxon>
        <taxon>Nocardiaceae</taxon>
        <taxon>Nocardia</taxon>
    </lineage>
</organism>
<sequence>MTATTTLSDELKTYIDEAKVFATVATNGPGGQPHLTVVWLARDGDDLLFSTTVDRQQGKNLAADPRVTVLINPPEKPYVYAEIRGTATLTPDPDRTLPDQLSLKYTGQRYAEFNPASAQDGDRIVVRVTPRKVVGRF</sequence>
<proteinExistence type="predicted"/>
<accession>A0A449GGK8</accession>
<dbReference type="NCBIfam" id="TIGR03618">
    <property type="entry name" value="Rv1155_F420"/>
    <property type="match status" value="1"/>
</dbReference>
<dbReference type="Pfam" id="PF01243">
    <property type="entry name" value="PNPOx_N"/>
    <property type="match status" value="1"/>
</dbReference>
<dbReference type="SUPFAM" id="SSF50475">
    <property type="entry name" value="FMN-binding split barrel"/>
    <property type="match status" value="1"/>
</dbReference>
<keyword evidence="1" id="KW-0560">Oxidoreductase</keyword>
<dbReference type="InterPro" id="IPR019920">
    <property type="entry name" value="F420-binding_dom_put"/>
</dbReference>
<dbReference type="InterPro" id="IPR011576">
    <property type="entry name" value="Pyridox_Oxase_N"/>
</dbReference>
<evidence type="ECO:0000256" key="1">
    <source>
        <dbReference type="ARBA" id="ARBA00023002"/>
    </source>
</evidence>
<dbReference type="GO" id="GO:0016627">
    <property type="term" value="F:oxidoreductase activity, acting on the CH-CH group of donors"/>
    <property type="evidence" value="ECO:0007669"/>
    <property type="project" value="TreeGrafter"/>
</dbReference>
<dbReference type="PANTHER" id="PTHR35176:SF6">
    <property type="entry name" value="HEME OXYGENASE HI_0854-RELATED"/>
    <property type="match status" value="1"/>
</dbReference>
<evidence type="ECO:0000313" key="3">
    <source>
        <dbReference type="EMBL" id="VFA84931.1"/>
    </source>
</evidence>
<dbReference type="InterPro" id="IPR012349">
    <property type="entry name" value="Split_barrel_FMN-bd"/>
</dbReference>
<name>A0A449GGK8_NOCFR</name>
<dbReference type="AlphaFoldDB" id="A0A449GGK8"/>
<evidence type="ECO:0000259" key="2">
    <source>
        <dbReference type="Pfam" id="PF01243"/>
    </source>
</evidence>
<feature type="domain" description="Pyridoxamine 5'-phosphate oxidase N-terminal" evidence="2">
    <location>
        <begin position="8"/>
        <end position="133"/>
    </location>
</feature>
<dbReference type="GeneID" id="61134718"/>
<dbReference type="GO" id="GO:0005829">
    <property type="term" value="C:cytosol"/>
    <property type="evidence" value="ECO:0007669"/>
    <property type="project" value="TreeGrafter"/>
</dbReference>
<reference evidence="3" key="1">
    <citation type="submission" date="2019-02" db="EMBL/GenBank/DDBJ databases">
        <authorList>
            <consortium name="Pathogen Informatics"/>
        </authorList>
    </citation>
    <scope>NUCLEOTIDE SEQUENCE</scope>
    <source>
        <strain evidence="3">3012STDY6733949</strain>
    </source>
</reference>